<dbReference type="HOGENOM" id="CLU_527678_0_0_10"/>
<reference evidence="1 2" key="1">
    <citation type="journal article" date="2015" name="Sci. Rep.">
        <title>Unraveling adaptation of Pontibacter korlensis to radiation and infertility in desert through complete genome and comparative transcriptomic analysis.</title>
        <authorList>
            <person name="Dai J."/>
            <person name="Dai W."/>
            <person name="Qiu C."/>
            <person name="Yang Z."/>
            <person name="Zhang Y."/>
            <person name="Zhou M."/>
            <person name="Zhang L."/>
            <person name="Fang C."/>
            <person name="Gao Q."/>
            <person name="Yang Q."/>
            <person name="Li X."/>
            <person name="Wang Z."/>
            <person name="Wang Z."/>
            <person name="Jia Z."/>
            <person name="Chen X."/>
        </authorList>
    </citation>
    <scope>NUCLEOTIDE SEQUENCE [LARGE SCALE GENOMIC DNA]</scope>
    <source>
        <strain evidence="1 2">X14-1T</strain>
    </source>
</reference>
<dbReference type="PATRIC" id="fig|400092.3.peg.3634"/>
<dbReference type="SUPFAM" id="SSF52540">
    <property type="entry name" value="P-loop containing nucleoside triphosphate hydrolases"/>
    <property type="match status" value="2"/>
</dbReference>
<evidence type="ECO:0008006" key="3">
    <source>
        <dbReference type="Google" id="ProtNLM"/>
    </source>
</evidence>
<sequence>MIAQANITKESLRLLTELKNSNIRFAHWKGNNHLLEALVGKTDIELLIFPDDQHTFESAMAKLGFKKLKSQPWNVYPMVEDWIGFDYETGTLLHLHTHYALVVAIRYGLYLSLPWIKEFFTLLKTDELTGWPIPVPALEATILFIRIWTKVKNKPQAEADLLHEKHNEVVDLLNKAQPQDFEYVCEKLKLKLPDNLDDRLERIVRQGDLTEVKYLSRYFYQQIAATQERSQVYSSFRFLLYKYYLKSAKSYSKFSKPLKLKKTMHNGGKVIALIGSDGSGKSTLSNDITKWLTFKIDTHYFYMGKKPFIRSYDQLHFSKADVIASKNKLSRLLKKLAGDFYHVMMIKQKADMLHTARELSREGSIIICDRFPQKDILGINDGPRLQRKKLNWSSQVEMRLYNKVTEEGVDLVFRLLVAPEVAFKRKPEHNFAMIQQKCNNINKITFRNSKVIDLDASKPYDQVLLEVKRQIWKHL</sequence>
<accession>A0A0E3ZI34</accession>
<organism evidence="1 2">
    <name type="scientific">Pontibacter korlensis</name>
    <dbReference type="NCBI Taxonomy" id="400092"/>
    <lineage>
        <taxon>Bacteria</taxon>
        <taxon>Pseudomonadati</taxon>
        <taxon>Bacteroidota</taxon>
        <taxon>Cytophagia</taxon>
        <taxon>Cytophagales</taxon>
        <taxon>Hymenobacteraceae</taxon>
        <taxon>Pontibacter</taxon>
    </lineage>
</organism>
<dbReference type="OrthoDB" id="6494800at2"/>
<protein>
    <recommendedName>
        <fullName evidence="3">Thymidylate kinase-like domain-containing protein</fullName>
    </recommendedName>
</protein>
<dbReference type="InterPro" id="IPR027417">
    <property type="entry name" value="P-loop_NTPase"/>
</dbReference>
<dbReference type="AlphaFoldDB" id="A0A0E3ZI34"/>
<dbReference type="Gene3D" id="3.40.50.300">
    <property type="entry name" value="P-loop containing nucleotide triphosphate hydrolases"/>
    <property type="match status" value="1"/>
</dbReference>
<evidence type="ECO:0000313" key="1">
    <source>
        <dbReference type="EMBL" id="AKD04405.1"/>
    </source>
</evidence>
<name>A0A0E3ZI34_9BACT</name>
<dbReference type="EMBL" id="CP009621">
    <property type="protein sequence ID" value="AKD04405.1"/>
    <property type="molecule type" value="Genomic_DNA"/>
</dbReference>
<evidence type="ECO:0000313" key="2">
    <source>
        <dbReference type="Proteomes" id="UP000033109"/>
    </source>
</evidence>
<dbReference type="RefSeq" id="WP_046312210.1">
    <property type="nucleotide sequence ID" value="NZ_CBCSCY010000006.1"/>
</dbReference>
<dbReference type="Proteomes" id="UP000033109">
    <property type="component" value="Chromosome"/>
</dbReference>
<keyword evidence="2" id="KW-1185">Reference proteome</keyword>
<dbReference type="KEGG" id="pko:PKOR_16570"/>
<dbReference type="STRING" id="400092.PKOR_16570"/>
<proteinExistence type="predicted"/>
<gene>
    <name evidence="1" type="ORF">PKOR_16570</name>
</gene>